<sequence length="67" mass="8178">MTKKQIKNKIQVSFYNFRKSHDPFITWEEIDGFYSFLGYELNMQNDLLKIGINGTSDLYNFLRQEWY</sequence>
<protein>
    <submittedName>
        <fullName evidence="1">Uncharacterized protein</fullName>
    </submittedName>
</protein>
<proteinExistence type="predicted"/>
<gene>
    <name evidence="1" type="ORF">AM1_041</name>
</gene>
<accession>A0A1W6JIY1</accession>
<organism evidence="1 2">
    <name type="scientific">Lactococcus phage AM1</name>
    <dbReference type="NCBI Taxonomy" id="1965467"/>
    <lineage>
        <taxon>Viruses</taxon>
        <taxon>Duplodnaviria</taxon>
        <taxon>Heunggongvirae</taxon>
        <taxon>Uroviricota</taxon>
        <taxon>Caudoviricetes</taxon>
        <taxon>Audreyjarvisvirus</taxon>
        <taxon>Audreyjarvisvirus AM1</taxon>
    </lineage>
</organism>
<dbReference type="EMBL" id="KY554768">
    <property type="protein sequence ID" value="ARM66168.1"/>
    <property type="molecule type" value="Genomic_DNA"/>
</dbReference>
<name>A0A1W6JIY1_9CAUD</name>
<reference evidence="1 2" key="1">
    <citation type="journal article" date="2017" name="Viruses">
        <title>Phage Biodiversity in Artisanal Cheese Wheys Reflects the Complexity of the Fermentation Process.</title>
        <authorList>
            <person name="Mahony J."/>
            <person name="Moscarelli A."/>
            <person name="Kelleher P."/>
            <person name="Lugli G.A."/>
            <person name="Ventura M."/>
            <person name="Settanni L."/>
            <person name="van Sinderen D."/>
        </authorList>
    </citation>
    <scope>NUCLEOTIDE SEQUENCE [LARGE SCALE GENOMIC DNA]</scope>
</reference>
<evidence type="ECO:0000313" key="1">
    <source>
        <dbReference type="EMBL" id="ARM66168.1"/>
    </source>
</evidence>
<dbReference type="Proteomes" id="UP000221405">
    <property type="component" value="Segment"/>
</dbReference>
<keyword evidence="2" id="KW-1185">Reference proteome</keyword>
<evidence type="ECO:0000313" key="2">
    <source>
        <dbReference type="Proteomes" id="UP000221405"/>
    </source>
</evidence>